<accession>A0ABT1UCH6</accession>
<comment type="caution">
    <text evidence="1">The sequence shown here is derived from an EMBL/GenBank/DDBJ whole genome shotgun (WGS) entry which is preliminary data.</text>
</comment>
<dbReference type="Proteomes" id="UP001524586">
    <property type="component" value="Unassembled WGS sequence"/>
</dbReference>
<keyword evidence="2" id="KW-1185">Reference proteome</keyword>
<organism evidence="1 2">
    <name type="scientific">Methylomonas rivi</name>
    <dbReference type="NCBI Taxonomy" id="2952226"/>
    <lineage>
        <taxon>Bacteria</taxon>
        <taxon>Pseudomonadati</taxon>
        <taxon>Pseudomonadota</taxon>
        <taxon>Gammaproteobacteria</taxon>
        <taxon>Methylococcales</taxon>
        <taxon>Methylococcaceae</taxon>
        <taxon>Methylomonas</taxon>
    </lineage>
</organism>
<dbReference type="RefSeq" id="WP_256617454.1">
    <property type="nucleotide sequence ID" value="NZ_JANIBK010000357.1"/>
</dbReference>
<evidence type="ECO:0000313" key="2">
    <source>
        <dbReference type="Proteomes" id="UP001524586"/>
    </source>
</evidence>
<evidence type="ECO:0008006" key="3">
    <source>
        <dbReference type="Google" id="ProtNLM"/>
    </source>
</evidence>
<sequence length="172" mass="19199">EAANERANLAQQARAEFETLAQQWRYDLEREKSECQNRLRNELARLVTATARKAVQDLTGLELERALFDNFLHRLNALSAREKHALSASAGENIVLASSSALDEASRVRFAAALNGMLPGQIAVRFEALPDSRLGLMLTTSAYTLEWGIERYVEDLQAELDTLLNRTASHAE</sequence>
<dbReference type="EMBL" id="JANIBK010000357">
    <property type="protein sequence ID" value="MCQ8131089.1"/>
    <property type="molecule type" value="Genomic_DNA"/>
</dbReference>
<feature type="non-terminal residue" evidence="1">
    <location>
        <position position="1"/>
    </location>
</feature>
<reference evidence="1 2" key="1">
    <citation type="submission" date="2022-07" db="EMBL/GenBank/DDBJ databases">
        <title>Methylomonas rivi sp. nov., Methylomonas rosea sp. nov., Methylomonas aureus sp. nov. and Methylomonas subterranea sp. nov., four novel methanotrophs isolated from a freshwater creek and the deep terrestrial subsurface.</title>
        <authorList>
            <person name="Abin C."/>
            <person name="Sankaranarayanan K."/>
            <person name="Garner C."/>
            <person name="Sindelar R."/>
            <person name="Kotary K."/>
            <person name="Garner R."/>
            <person name="Barclay S."/>
            <person name="Lawson P."/>
            <person name="Krumholz L."/>
        </authorList>
    </citation>
    <scope>NUCLEOTIDE SEQUENCE [LARGE SCALE GENOMIC DNA]</scope>
    <source>
        <strain evidence="1 2">WSC-6</strain>
    </source>
</reference>
<name>A0ABT1UCH6_9GAMM</name>
<gene>
    <name evidence="1" type="ORF">NP596_21720</name>
</gene>
<evidence type="ECO:0000313" key="1">
    <source>
        <dbReference type="EMBL" id="MCQ8131089.1"/>
    </source>
</evidence>
<proteinExistence type="predicted"/>
<protein>
    <recommendedName>
        <fullName evidence="3">ATP synthase F(1) sector subunit delta</fullName>
    </recommendedName>
</protein>